<reference evidence="2 3" key="1">
    <citation type="submission" date="2014-04" db="EMBL/GenBank/DDBJ databases">
        <authorList>
            <consortium name="DOE Joint Genome Institute"/>
            <person name="Kuo A."/>
            <person name="Zuccaro A."/>
            <person name="Kohler A."/>
            <person name="Nagy L.G."/>
            <person name="Floudas D."/>
            <person name="Copeland A."/>
            <person name="Barry K.W."/>
            <person name="Cichocki N."/>
            <person name="Veneault-Fourrey C."/>
            <person name="LaButti K."/>
            <person name="Lindquist E.A."/>
            <person name="Lipzen A."/>
            <person name="Lundell T."/>
            <person name="Morin E."/>
            <person name="Murat C."/>
            <person name="Sun H."/>
            <person name="Tunlid A."/>
            <person name="Henrissat B."/>
            <person name="Grigoriev I.V."/>
            <person name="Hibbett D.S."/>
            <person name="Martin F."/>
            <person name="Nordberg H.P."/>
            <person name="Cantor M.N."/>
            <person name="Hua S.X."/>
        </authorList>
    </citation>
    <scope>NUCLEOTIDE SEQUENCE [LARGE SCALE GENOMIC DNA]</scope>
    <source>
        <strain evidence="2 3">MAFF 305830</strain>
    </source>
</reference>
<dbReference type="HOGENOM" id="CLU_056430_0_0_1"/>
<proteinExistence type="predicted"/>
<evidence type="ECO:0000313" key="3">
    <source>
        <dbReference type="Proteomes" id="UP000054097"/>
    </source>
</evidence>
<name>A0A0C2VZ94_SERVB</name>
<protein>
    <submittedName>
        <fullName evidence="2">Uncharacterized protein</fullName>
    </submittedName>
</protein>
<keyword evidence="3" id="KW-1185">Reference proteome</keyword>
<organism evidence="2 3">
    <name type="scientific">Serendipita vermifera MAFF 305830</name>
    <dbReference type="NCBI Taxonomy" id="933852"/>
    <lineage>
        <taxon>Eukaryota</taxon>
        <taxon>Fungi</taxon>
        <taxon>Dikarya</taxon>
        <taxon>Basidiomycota</taxon>
        <taxon>Agaricomycotina</taxon>
        <taxon>Agaricomycetes</taxon>
        <taxon>Sebacinales</taxon>
        <taxon>Serendipitaceae</taxon>
        <taxon>Serendipita</taxon>
    </lineage>
</organism>
<evidence type="ECO:0000256" key="1">
    <source>
        <dbReference type="SAM" id="MobiDB-lite"/>
    </source>
</evidence>
<sequence length="407" mass="44874">MADRVAEVNKGLLTILPPEPEKWLAWQWDVENTINISNVWRDIMTPDPATGAYPTMPVPVNPAAPTPAETAAIAAFTDKATLACQWIKRVAGRHNDEITRPRALAMDPVGMWQALDAEYAPKGVSKRISTFVTLNKMVKTADEGWVPYMRRQDDQGIRFLSLFPTNMSAADVKDLICMINLIHQLPSDNPTRVMLEASPNLSLETVRNAIKQYSASHGGEELPTETASRAHASSSQSAPCHLCGYPHLLVNCHFFPYYKDLFFKDKNARTGYFGLSDTEQATYRNRAGRNQPRGSGSSRRARGGHRGRGGRANAAVQDTNIDAPPLREEFAGGASLSSTSADSANCWIADSGASISMTFRREWIFGMRAERRLIRLADGLALQRAQFSSSLRNSASMPQSTIARLFS</sequence>
<accession>A0A0C2VZ94</accession>
<dbReference type="AlphaFoldDB" id="A0A0C2VZ94"/>
<dbReference type="Proteomes" id="UP000054097">
    <property type="component" value="Unassembled WGS sequence"/>
</dbReference>
<reference evidence="3" key="2">
    <citation type="submission" date="2015-01" db="EMBL/GenBank/DDBJ databases">
        <title>Evolutionary Origins and Diversification of the Mycorrhizal Mutualists.</title>
        <authorList>
            <consortium name="DOE Joint Genome Institute"/>
            <consortium name="Mycorrhizal Genomics Consortium"/>
            <person name="Kohler A."/>
            <person name="Kuo A."/>
            <person name="Nagy L.G."/>
            <person name="Floudas D."/>
            <person name="Copeland A."/>
            <person name="Barry K.W."/>
            <person name="Cichocki N."/>
            <person name="Veneault-Fourrey C."/>
            <person name="LaButti K."/>
            <person name="Lindquist E.A."/>
            <person name="Lipzen A."/>
            <person name="Lundell T."/>
            <person name="Morin E."/>
            <person name="Murat C."/>
            <person name="Riley R."/>
            <person name="Ohm R."/>
            <person name="Sun H."/>
            <person name="Tunlid A."/>
            <person name="Henrissat B."/>
            <person name="Grigoriev I.V."/>
            <person name="Hibbett D.S."/>
            <person name="Martin F."/>
        </authorList>
    </citation>
    <scope>NUCLEOTIDE SEQUENCE [LARGE SCALE GENOMIC DNA]</scope>
    <source>
        <strain evidence="3">MAFF 305830</strain>
    </source>
</reference>
<evidence type="ECO:0000313" key="2">
    <source>
        <dbReference type="EMBL" id="KIM19593.1"/>
    </source>
</evidence>
<feature type="compositionally biased region" description="Basic residues" evidence="1">
    <location>
        <begin position="299"/>
        <end position="309"/>
    </location>
</feature>
<gene>
    <name evidence="2" type="ORF">M408DRAFT_13407</name>
</gene>
<dbReference type="EMBL" id="KN824611">
    <property type="protein sequence ID" value="KIM19593.1"/>
    <property type="molecule type" value="Genomic_DNA"/>
</dbReference>
<feature type="region of interest" description="Disordered" evidence="1">
    <location>
        <begin position="283"/>
        <end position="314"/>
    </location>
</feature>